<dbReference type="InterPro" id="IPR002110">
    <property type="entry name" value="Ankyrin_rpt"/>
</dbReference>
<keyword evidence="2 3" id="KW-0040">ANK repeat</keyword>
<name>A0A0W0SFL2_9GAMM</name>
<reference evidence="5 6" key="1">
    <citation type="submission" date="2015-11" db="EMBL/GenBank/DDBJ databases">
        <title>Genomic analysis of 38 Legionella species identifies large and diverse effector repertoires.</title>
        <authorList>
            <person name="Burstein D."/>
            <person name="Amaro F."/>
            <person name="Zusman T."/>
            <person name="Lifshitz Z."/>
            <person name="Cohen O."/>
            <person name="Gilbert J.A."/>
            <person name="Pupko T."/>
            <person name="Shuman H.A."/>
            <person name="Segal G."/>
        </authorList>
    </citation>
    <scope>NUCLEOTIDE SEQUENCE [LARGE SCALE GENOMIC DNA]</scope>
    <source>
        <strain evidence="5 6">ORW</strain>
    </source>
</reference>
<dbReference type="SUPFAM" id="SSF48403">
    <property type="entry name" value="Ankyrin repeat"/>
    <property type="match status" value="1"/>
</dbReference>
<dbReference type="InterPro" id="IPR036770">
    <property type="entry name" value="Ankyrin_rpt-contain_sf"/>
</dbReference>
<accession>A0A0W0SFL2</accession>
<dbReference type="Gene3D" id="1.25.40.20">
    <property type="entry name" value="Ankyrin repeat-containing domain"/>
    <property type="match status" value="1"/>
</dbReference>
<dbReference type="RefSeq" id="WP_058387329.1">
    <property type="nucleotide sequence ID" value="NZ_LNXW01000009.1"/>
</dbReference>
<organism evidence="5 6">
    <name type="scientific">Legionella cherrii</name>
    <dbReference type="NCBI Taxonomy" id="28084"/>
    <lineage>
        <taxon>Bacteria</taxon>
        <taxon>Pseudomonadati</taxon>
        <taxon>Pseudomonadota</taxon>
        <taxon>Gammaproteobacteria</taxon>
        <taxon>Legionellales</taxon>
        <taxon>Legionellaceae</taxon>
        <taxon>Legionella</taxon>
    </lineage>
</organism>
<proteinExistence type="predicted"/>
<keyword evidence="1" id="KW-0677">Repeat</keyword>
<protein>
    <submittedName>
        <fullName evidence="5">Ankyrin repeat protein</fullName>
    </submittedName>
</protein>
<dbReference type="PANTHER" id="PTHR24189:SF72">
    <property type="entry name" value="ANKYRIN REPEAT-CONTAINING DOMAIN-CONTAINING PROTEIN"/>
    <property type="match status" value="1"/>
</dbReference>
<dbReference type="EMBL" id="LNXW01000009">
    <property type="protein sequence ID" value="KTC82222.1"/>
    <property type="molecule type" value="Genomic_DNA"/>
</dbReference>
<feature type="repeat" description="ANK" evidence="3">
    <location>
        <begin position="167"/>
        <end position="199"/>
    </location>
</feature>
<dbReference type="Pfam" id="PF12796">
    <property type="entry name" value="Ank_2"/>
    <property type="match status" value="1"/>
</dbReference>
<feature type="region of interest" description="Disordered" evidence="4">
    <location>
        <begin position="1"/>
        <end position="21"/>
    </location>
</feature>
<gene>
    <name evidence="5" type="ORF">Lche_0486</name>
</gene>
<evidence type="ECO:0000256" key="3">
    <source>
        <dbReference type="PROSITE-ProRule" id="PRU00023"/>
    </source>
</evidence>
<dbReference type="PROSITE" id="PS50297">
    <property type="entry name" value="ANK_REP_REGION"/>
    <property type="match status" value="1"/>
</dbReference>
<dbReference type="OrthoDB" id="928522at2"/>
<dbReference type="SMART" id="SM00248">
    <property type="entry name" value="ANK"/>
    <property type="match status" value="3"/>
</dbReference>
<evidence type="ECO:0000256" key="1">
    <source>
        <dbReference type="ARBA" id="ARBA00022737"/>
    </source>
</evidence>
<evidence type="ECO:0000313" key="5">
    <source>
        <dbReference type="EMBL" id="KTC82222.1"/>
    </source>
</evidence>
<comment type="caution">
    <text evidence="5">The sequence shown here is derived from an EMBL/GenBank/DDBJ whole genome shotgun (WGS) entry which is preliminary data.</text>
</comment>
<dbReference type="PATRIC" id="fig|28084.5.peg.524"/>
<dbReference type="InterPro" id="IPR050745">
    <property type="entry name" value="Multifunctional_regulatory"/>
</dbReference>
<evidence type="ECO:0000256" key="4">
    <source>
        <dbReference type="SAM" id="MobiDB-lite"/>
    </source>
</evidence>
<dbReference type="PANTHER" id="PTHR24189">
    <property type="entry name" value="MYOTROPHIN"/>
    <property type="match status" value="1"/>
</dbReference>
<dbReference type="PROSITE" id="PS50088">
    <property type="entry name" value="ANK_REPEAT"/>
    <property type="match status" value="1"/>
</dbReference>
<dbReference type="AlphaFoldDB" id="A0A0W0SFL2"/>
<evidence type="ECO:0000256" key="2">
    <source>
        <dbReference type="ARBA" id="ARBA00023043"/>
    </source>
</evidence>
<sequence>MLSKFHKYVESSNTQSPEESLDELEQLLIEDQKKSPNQREINSTKCSDYSFFNRQKITPLQFALMRTAFNNTPRLKKIIELYIKYSDLTVEGDYGTALHYACCYTRCGKQVIKALVDKNPELIAKECITNCGGSYPIIGLANYDRDGECLQVLIDAGADVNIKATKTGWTALHQAAYVNNETAVSILLTHGANKNARNKEGCLPTQEACYWQTDKEQLCRHAEIIALIRNFKQDKSPAIQTNSGLNP</sequence>
<dbReference type="Proteomes" id="UP000054921">
    <property type="component" value="Unassembled WGS sequence"/>
</dbReference>
<evidence type="ECO:0000313" key="6">
    <source>
        <dbReference type="Proteomes" id="UP000054921"/>
    </source>
</evidence>
<dbReference type="STRING" id="28084.Lche_0486"/>